<dbReference type="VEuPathDB" id="FungiDB:ASPBRDRAFT_187677"/>
<dbReference type="Proteomes" id="UP000184499">
    <property type="component" value="Unassembled WGS sequence"/>
</dbReference>
<accession>A0A1L9U5H7</accession>
<protein>
    <recommendedName>
        <fullName evidence="2">Nephrocystin 3-like N-terminal domain-containing protein</fullName>
    </recommendedName>
</protein>
<dbReference type="PANTHER" id="PTHR10039:SF15">
    <property type="entry name" value="NACHT DOMAIN-CONTAINING PROTEIN"/>
    <property type="match status" value="1"/>
</dbReference>
<dbReference type="AlphaFoldDB" id="A0A1L9U5H7"/>
<dbReference type="OrthoDB" id="195446at2759"/>
<reference evidence="4" key="1">
    <citation type="journal article" date="2017" name="Genome Biol.">
        <title>Comparative genomics reveals high biological diversity and specific adaptations in the industrially and medically important fungal genus Aspergillus.</title>
        <authorList>
            <person name="de Vries R.P."/>
            <person name="Riley R."/>
            <person name="Wiebenga A."/>
            <person name="Aguilar-Osorio G."/>
            <person name="Amillis S."/>
            <person name="Uchima C.A."/>
            <person name="Anderluh G."/>
            <person name="Asadollahi M."/>
            <person name="Askin M."/>
            <person name="Barry K."/>
            <person name="Battaglia E."/>
            <person name="Bayram O."/>
            <person name="Benocci T."/>
            <person name="Braus-Stromeyer S.A."/>
            <person name="Caldana C."/>
            <person name="Canovas D."/>
            <person name="Cerqueira G.C."/>
            <person name="Chen F."/>
            <person name="Chen W."/>
            <person name="Choi C."/>
            <person name="Clum A."/>
            <person name="Dos Santos R.A."/>
            <person name="Damasio A.R."/>
            <person name="Diallinas G."/>
            <person name="Emri T."/>
            <person name="Fekete E."/>
            <person name="Flipphi M."/>
            <person name="Freyberg S."/>
            <person name="Gallo A."/>
            <person name="Gournas C."/>
            <person name="Habgood R."/>
            <person name="Hainaut M."/>
            <person name="Harispe M.L."/>
            <person name="Henrissat B."/>
            <person name="Hilden K.S."/>
            <person name="Hope R."/>
            <person name="Hossain A."/>
            <person name="Karabika E."/>
            <person name="Karaffa L."/>
            <person name="Karanyi Z."/>
            <person name="Krasevec N."/>
            <person name="Kuo A."/>
            <person name="Kusch H."/>
            <person name="LaButti K."/>
            <person name="Lagendijk E.L."/>
            <person name="Lapidus A."/>
            <person name="Levasseur A."/>
            <person name="Lindquist E."/>
            <person name="Lipzen A."/>
            <person name="Logrieco A.F."/>
            <person name="MacCabe A."/>
            <person name="Maekelae M.R."/>
            <person name="Malavazi I."/>
            <person name="Melin P."/>
            <person name="Meyer V."/>
            <person name="Mielnichuk N."/>
            <person name="Miskei M."/>
            <person name="Molnar A.P."/>
            <person name="Mule G."/>
            <person name="Ngan C.Y."/>
            <person name="Orejas M."/>
            <person name="Orosz E."/>
            <person name="Ouedraogo J.P."/>
            <person name="Overkamp K.M."/>
            <person name="Park H.-S."/>
            <person name="Perrone G."/>
            <person name="Piumi F."/>
            <person name="Punt P.J."/>
            <person name="Ram A.F."/>
            <person name="Ramon A."/>
            <person name="Rauscher S."/>
            <person name="Record E."/>
            <person name="Riano-Pachon D.M."/>
            <person name="Robert V."/>
            <person name="Roehrig J."/>
            <person name="Ruller R."/>
            <person name="Salamov A."/>
            <person name="Salih N.S."/>
            <person name="Samson R.A."/>
            <person name="Sandor E."/>
            <person name="Sanguinetti M."/>
            <person name="Schuetze T."/>
            <person name="Sepcic K."/>
            <person name="Shelest E."/>
            <person name="Sherlock G."/>
            <person name="Sophianopoulou V."/>
            <person name="Squina F.M."/>
            <person name="Sun H."/>
            <person name="Susca A."/>
            <person name="Todd R.B."/>
            <person name="Tsang A."/>
            <person name="Unkles S.E."/>
            <person name="van de Wiele N."/>
            <person name="van Rossen-Uffink D."/>
            <person name="Oliveira J.V."/>
            <person name="Vesth T.C."/>
            <person name="Visser J."/>
            <person name="Yu J.-H."/>
            <person name="Zhou M."/>
            <person name="Andersen M.R."/>
            <person name="Archer D.B."/>
            <person name="Baker S.E."/>
            <person name="Benoit I."/>
            <person name="Brakhage A.A."/>
            <person name="Braus G.H."/>
            <person name="Fischer R."/>
            <person name="Frisvad J.C."/>
            <person name="Goldman G.H."/>
            <person name="Houbraken J."/>
            <person name="Oakley B."/>
            <person name="Pocsi I."/>
            <person name="Scazzocchio C."/>
            <person name="Seiboth B."/>
            <person name="vanKuyk P.A."/>
            <person name="Wortman J."/>
            <person name="Dyer P.S."/>
            <person name="Grigoriev I.V."/>
        </authorList>
    </citation>
    <scope>NUCLEOTIDE SEQUENCE [LARGE SCALE GENOMIC DNA]</scope>
    <source>
        <strain evidence="4">CBS 101740 / IMI 381727 / IBT 21946</strain>
    </source>
</reference>
<dbReference type="EMBL" id="KV878696">
    <property type="protein sequence ID" value="OJJ66926.1"/>
    <property type="molecule type" value="Genomic_DNA"/>
</dbReference>
<dbReference type="Gene3D" id="3.40.50.300">
    <property type="entry name" value="P-loop containing nucleotide triphosphate hydrolases"/>
    <property type="match status" value="1"/>
</dbReference>
<dbReference type="STRING" id="767769.A0A1L9U5H7"/>
<evidence type="ECO:0000313" key="4">
    <source>
        <dbReference type="Proteomes" id="UP000184499"/>
    </source>
</evidence>
<proteinExistence type="predicted"/>
<dbReference type="PANTHER" id="PTHR10039">
    <property type="entry name" value="AMELOGENIN"/>
    <property type="match status" value="1"/>
</dbReference>
<dbReference type="InterPro" id="IPR027417">
    <property type="entry name" value="P-loop_NTPase"/>
</dbReference>
<keyword evidence="4" id="KW-1185">Reference proteome</keyword>
<organism evidence="3 4">
    <name type="scientific">Aspergillus brasiliensis (strain CBS 101740 / IMI 381727 / IBT 21946)</name>
    <dbReference type="NCBI Taxonomy" id="767769"/>
    <lineage>
        <taxon>Eukaryota</taxon>
        <taxon>Fungi</taxon>
        <taxon>Dikarya</taxon>
        <taxon>Ascomycota</taxon>
        <taxon>Pezizomycotina</taxon>
        <taxon>Eurotiomycetes</taxon>
        <taxon>Eurotiomycetidae</taxon>
        <taxon>Eurotiales</taxon>
        <taxon>Aspergillaceae</taxon>
        <taxon>Aspergillus</taxon>
        <taxon>Aspergillus subgen. Circumdati</taxon>
    </lineage>
</organism>
<evidence type="ECO:0000259" key="2">
    <source>
        <dbReference type="Pfam" id="PF24883"/>
    </source>
</evidence>
<name>A0A1L9U5H7_ASPBC</name>
<dbReference type="GeneID" id="93572595"/>
<gene>
    <name evidence="3" type="ORF">ASPBRDRAFT_187677</name>
</gene>
<dbReference type="Pfam" id="PF24883">
    <property type="entry name" value="NPHP3_N"/>
    <property type="match status" value="1"/>
</dbReference>
<feature type="domain" description="Nephrocystin 3-like N-terminal" evidence="2">
    <location>
        <begin position="175"/>
        <end position="340"/>
    </location>
</feature>
<dbReference type="SUPFAM" id="SSF52540">
    <property type="entry name" value="P-loop containing nucleoside triphosphate hydrolases"/>
    <property type="match status" value="1"/>
</dbReference>
<dbReference type="InterPro" id="IPR056884">
    <property type="entry name" value="NPHP3-like_N"/>
</dbReference>
<dbReference type="OMA" id="PWISEID"/>
<sequence>MHLINSNIFQKRRFRYHARLLYLHVTSPETLSNVLRDIKDTYQQVGLSTQQKKQLDDVYRSCYNELNELLRRLDKYQELNIGTNSLGGTYRRVWKRLKWDQAEMAEIYQRIQSSIHVFSLFSTSLTSQVAFATKERVEQINNTIEDKAWHETLEWLTTVNYATQQSDFLRRRQDGTGKWLLGTDEFQQWINNDNKNILCTGIPGAGKTILTAIVIDHLGEMIQHDRSFGLAYIYCDFRRHREQRVGDVLASLIMQLIQRMSSLPEDIKSLYTQHKRRQTRPKLEELTKNLSVVLGQFSRIFIVVDALDEYSSSNEVLRKLFLELFRLQSNHTVSIFATSRHSPVIQSAFKGCLQQEISAATEDVKAYLCKVTCLSCQTSCQPMLSYRLRLSMQLQKQWMEYFYLLISTSTHWSENLR</sequence>
<evidence type="ECO:0000256" key="1">
    <source>
        <dbReference type="ARBA" id="ARBA00022737"/>
    </source>
</evidence>
<evidence type="ECO:0000313" key="3">
    <source>
        <dbReference type="EMBL" id="OJJ66926.1"/>
    </source>
</evidence>
<dbReference type="RefSeq" id="XP_067474175.1">
    <property type="nucleotide sequence ID" value="XM_067620107.1"/>
</dbReference>
<keyword evidence="1" id="KW-0677">Repeat</keyword>